<dbReference type="AlphaFoldDB" id="A0ABD1FNZ4"/>
<dbReference type="CDD" id="cd15798">
    <property type="entry name" value="PMEI-like_3"/>
    <property type="match status" value="1"/>
</dbReference>
<reference evidence="4 5" key="1">
    <citation type="submission" date="2024-06" db="EMBL/GenBank/DDBJ databases">
        <title>A chromosome level genome sequence of Diviner's sage (Salvia divinorum).</title>
        <authorList>
            <person name="Ford S.A."/>
            <person name="Ro D.-K."/>
            <person name="Ness R.W."/>
            <person name="Phillips M.A."/>
        </authorList>
    </citation>
    <scope>NUCLEOTIDE SEQUENCE [LARGE SCALE GENOMIC DNA]</scope>
    <source>
        <strain evidence="4">SAF-2024a</strain>
        <tissue evidence="4">Leaf</tissue>
    </source>
</reference>
<gene>
    <name evidence="4" type="ORF">AAHA92_33262</name>
</gene>
<dbReference type="EC" id="3.1.1.11" evidence="4"/>
<dbReference type="EMBL" id="JBEAFC010000014">
    <property type="protein sequence ID" value="KAL1533372.1"/>
    <property type="molecule type" value="Genomic_DNA"/>
</dbReference>
<comment type="caution">
    <text evidence="4">The sequence shown here is derived from an EMBL/GenBank/DDBJ whole genome shotgun (WGS) entry which is preliminary data.</text>
</comment>
<dbReference type="Proteomes" id="UP001567538">
    <property type="component" value="Unassembled WGS sequence"/>
</dbReference>
<dbReference type="InterPro" id="IPR051955">
    <property type="entry name" value="PME_Inhibitor"/>
</dbReference>
<dbReference type="GO" id="GO:0030599">
    <property type="term" value="F:pectinesterase activity"/>
    <property type="evidence" value="ECO:0007669"/>
    <property type="project" value="UniProtKB-EC"/>
</dbReference>
<feature type="chain" id="PRO_5044812927" evidence="2">
    <location>
        <begin position="24"/>
        <end position="195"/>
    </location>
</feature>
<proteinExistence type="predicted"/>
<feature type="signal peptide" evidence="2">
    <location>
        <begin position="1"/>
        <end position="23"/>
    </location>
</feature>
<evidence type="ECO:0000256" key="1">
    <source>
        <dbReference type="ARBA" id="ARBA00022729"/>
    </source>
</evidence>
<keyword evidence="5" id="KW-1185">Reference proteome</keyword>
<dbReference type="InterPro" id="IPR035513">
    <property type="entry name" value="Invertase/methylesterase_inhib"/>
</dbReference>
<organism evidence="4 5">
    <name type="scientific">Salvia divinorum</name>
    <name type="common">Maria pastora</name>
    <name type="synonym">Diviner's sage</name>
    <dbReference type="NCBI Taxonomy" id="28513"/>
    <lineage>
        <taxon>Eukaryota</taxon>
        <taxon>Viridiplantae</taxon>
        <taxon>Streptophyta</taxon>
        <taxon>Embryophyta</taxon>
        <taxon>Tracheophyta</taxon>
        <taxon>Spermatophyta</taxon>
        <taxon>Magnoliopsida</taxon>
        <taxon>eudicotyledons</taxon>
        <taxon>Gunneridae</taxon>
        <taxon>Pentapetalae</taxon>
        <taxon>asterids</taxon>
        <taxon>lamiids</taxon>
        <taxon>Lamiales</taxon>
        <taxon>Lamiaceae</taxon>
        <taxon>Nepetoideae</taxon>
        <taxon>Mentheae</taxon>
        <taxon>Salviinae</taxon>
        <taxon>Salvia</taxon>
        <taxon>Salvia subgen. Calosphace</taxon>
    </lineage>
</organism>
<evidence type="ECO:0000313" key="5">
    <source>
        <dbReference type="Proteomes" id="UP001567538"/>
    </source>
</evidence>
<evidence type="ECO:0000259" key="3">
    <source>
        <dbReference type="SMART" id="SM00856"/>
    </source>
</evidence>
<evidence type="ECO:0000256" key="2">
    <source>
        <dbReference type="SAM" id="SignalP"/>
    </source>
</evidence>
<name>A0ABD1FNZ4_SALDI</name>
<accession>A0ABD1FNZ4</accession>
<dbReference type="NCBIfam" id="TIGR01614">
    <property type="entry name" value="PME_inhib"/>
    <property type="match status" value="1"/>
</dbReference>
<keyword evidence="1 2" id="KW-0732">Signal</keyword>
<dbReference type="PANTHER" id="PTHR31080:SF207">
    <property type="entry name" value="PECTINESTERASE INHIBITOR 9"/>
    <property type="match status" value="1"/>
</dbReference>
<sequence length="195" mass="21088">MSKTKILFVLLFSSHYLLFAASASSPNATSFIEAECRATHYPSLCVQSLSAYSKTVQKSPKQLARAALSVGLSRAQSSSTFISKAALMRGLRPMERRAIDDCAANMAGAVDQLSLSVKELGRIGSEKLSWHQSNVESWIGAAMTFQQTCLDGFSSPAMAGDVKIAVMKRVLDCKQVTSNALVLIHRYAAAKRKHG</sequence>
<evidence type="ECO:0000313" key="4">
    <source>
        <dbReference type="EMBL" id="KAL1533372.1"/>
    </source>
</evidence>
<dbReference type="Pfam" id="PF04043">
    <property type="entry name" value="PMEI"/>
    <property type="match status" value="1"/>
</dbReference>
<dbReference type="Gene3D" id="1.20.140.40">
    <property type="entry name" value="Invertase/pectin methylesterase inhibitor family protein"/>
    <property type="match status" value="1"/>
</dbReference>
<dbReference type="InterPro" id="IPR006501">
    <property type="entry name" value="Pectinesterase_inhib_dom"/>
</dbReference>
<protein>
    <submittedName>
        <fullName evidence="4">Pectinesterase</fullName>
        <ecNumber evidence="4">3.1.1.11</ecNumber>
    </submittedName>
</protein>
<dbReference type="SMART" id="SM00856">
    <property type="entry name" value="PMEI"/>
    <property type="match status" value="1"/>
</dbReference>
<dbReference type="SUPFAM" id="SSF101148">
    <property type="entry name" value="Plant invertase/pectin methylesterase inhibitor"/>
    <property type="match status" value="1"/>
</dbReference>
<keyword evidence="4" id="KW-0378">Hydrolase</keyword>
<dbReference type="PANTHER" id="PTHR31080">
    <property type="entry name" value="PECTINESTERASE INHIBITOR-LIKE"/>
    <property type="match status" value="1"/>
</dbReference>
<feature type="domain" description="Pectinesterase inhibitor" evidence="3">
    <location>
        <begin position="27"/>
        <end position="183"/>
    </location>
</feature>